<accession>A0A6N8J6S6</accession>
<proteinExistence type="predicted"/>
<dbReference type="EMBL" id="WRXO01000001">
    <property type="protein sequence ID" value="MVT40331.1"/>
    <property type="molecule type" value="Genomic_DNA"/>
</dbReference>
<comment type="caution">
    <text evidence="2">The sequence shown here is derived from an EMBL/GenBank/DDBJ whole genome shotgun (WGS) entry which is preliminary data.</text>
</comment>
<name>A0A6N8J6S6_9BACT</name>
<dbReference type="OrthoDB" id="668461at2"/>
<sequence length="121" mass="13337">MKKLLLSLVVIAVACTLFSFTVLQKKPATPTVTEIGYQKDGSYLYTFYADLSKASPNPITYMQVQKVTNGKVLTLDDFSGTVLFQKSQKFTINNKVTVSFYDGDKLVSKDLKGLIEGGILP</sequence>
<reference evidence="2 3" key="1">
    <citation type="submission" date="2019-12" db="EMBL/GenBank/DDBJ databases">
        <title>The draft genomic sequence of strain Chitinophaga oryziterrae JCM 16595.</title>
        <authorList>
            <person name="Zhang X."/>
        </authorList>
    </citation>
    <scope>NUCLEOTIDE SEQUENCE [LARGE SCALE GENOMIC DNA]</scope>
    <source>
        <strain evidence="2 3">JCM 16595</strain>
    </source>
</reference>
<feature type="chain" id="PRO_5026974905" evidence="1">
    <location>
        <begin position="20"/>
        <end position="121"/>
    </location>
</feature>
<dbReference type="AlphaFoldDB" id="A0A6N8J6S6"/>
<evidence type="ECO:0000256" key="1">
    <source>
        <dbReference type="SAM" id="SignalP"/>
    </source>
</evidence>
<feature type="signal peptide" evidence="1">
    <location>
        <begin position="1"/>
        <end position="19"/>
    </location>
</feature>
<keyword evidence="1" id="KW-0732">Signal</keyword>
<dbReference type="RefSeq" id="WP_157298966.1">
    <property type="nucleotide sequence ID" value="NZ_BAAAZB010000005.1"/>
</dbReference>
<organism evidence="2 3">
    <name type="scientific">Chitinophaga oryziterrae</name>
    <dbReference type="NCBI Taxonomy" id="1031224"/>
    <lineage>
        <taxon>Bacteria</taxon>
        <taxon>Pseudomonadati</taxon>
        <taxon>Bacteroidota</taxon>
        <taxon>Chitinophagia</taxon>
        <taxon>Chitinophagales</taxon>
        <taxon>Chitinophagaceae</taxon>
        <taxon>Chitinophaga</taxon>
    </lineage>
</organism>
<gene>
    <name evidence="2" type="ORF">GO495_07040</name>
</gene>
<dbReference type="PROSITE" id="PS51257">
    <property type="entry name" value="PROKAR_LIPOPROTEIN"/>
    <property type="match status" value="1"/>
</dbReference>
<keyword evidence="3" id="KW-1185">Reference proteome</keyword>
<dbReference type="Proteomes" id="UP000468388">
    <property type="component" value="Unassembled WGS sequence"/>
</dbReference>
<evidence type="ECO:0000313" key="3">
    <source>
        <dbReference type="Proteomes" id="UP000468388"/>
    </source>
</evidence>
<evidence type="ECO:0000313" key="2">
    <source>
        <dbReference type="EMBL" id="MVT40331.1"/>
    </source>
</evidence>
<protein>
    <submittedName>
        <fullName evidence="2">Uncharacterized protein</fullName>
    </submittedName>
</protein>